<dbReference type="AlphaFoldDB" id="A0A2N5XXV8"/>
<comment type="caution">
    <text evidence="2">The sequence shown here is derived from an EMBL/GenBank/DDBJ whole genome shotgun (WGS) entry which is preliminary data.</text>
</comment>
<protein>
    <recommendedName>
        <fullName evidence="4">Glycosyl transferase family 1 domain-containing protein</fullName>
    </recommendedName>
</protein>
<feature type="compositionally biased region" description="Polar residues" evidence="1">
    <location>
        <begin position="11"/>
        <end position="20"/>
    </location>
</feature>
<organism evidence="2 3">
    <name type="scientific">Kineobactrum sediminis</name>
    <dbReference type="NCBI Taxonomy" id="1905677"/>
    <lineage>
        <taxon>Bacteria</taxon>
        <taxon>Pseudomonadati</taxon>
        <taxon>Pseudomonadota</taxon>
        <taxon>Gammaproteobacteria</taxon>
        <taxon>Cellvibrionales</taxon>
        <taxon>Halieaceae</taxon>
        <taxon>Kineobactrum</taxon>
    </lineage>
</organism>
<dbReference type="Proteomes" id="UP000234845">
    <property type="component" value="Unassembled WGS sequence"/>
</dbReference>
<dbReference type="Pfam" id="PF13692">
    <property type="entry name" value="Glyco_trans_1_4"/>
    <property type="match status" value="1"/>
</dbReference>
<dbReference type="Gene3D" id="3.40.50.2000">
    <property type="entry name" value="Glycogen Phosphorylase B"/>
    <property type="match status" value="1"/>
</dbReference>
<evidence type="ECO:0000313" key="2">
    <source>
        <dbReference type="EMBL" id="PLW80987.1"/>
    </source>
</evidence>
<keyword evidence="3" id="KW-1185">Reference proteome</keyword>
<dbReference type="PANTHER" id="PTHR12526">
    <property type="entry name" value="GLYCOSYLTRANSFERASE"/>
    <property type="match status" value="1"/>
</dbReference>
<feature type="region of interest" description="Disordered" evidence="1">
    <location>
        <begin position="1"/>
        <end position="71"/>
    </location>
</feature>
<dbReference type="PANTHER" id="PTHR12526:SF638">
    <property type="entry name" value="SPORE COAT PROTEIN SA"/>
    <property type="match status" value="1"/>
</dbReference>
<sequence>MPERRGPATAGGQSARTQRTPHPAPRLRCRSSVLQPLPAPSPQRPLPPPLRRPHAGRQRPPRADRRHAAAARPGSQCRLWLCGFADVSNVSAMTTAQLQAWGEEPFTEWLGPTDAMEQVLAQVNCVVLPSYREGLPRSLLEAGATGLPVVVTDVSGCRHVVQHGVNGLLCEVRDAVALEQAMGAMVVMAAGERAVMGAAGRRVVEEGFGEGMVVEAAVAAVRRVSRRGRCGLGLGEVGWF</sequence>
<gene>
    <name evidence="2" type="ORF">CWI75_18000</name>
</gene>
<feature type="compositionally biased region" description="Pro residues" evidence="1">
    <location>
        <begin position="37"/>
        <end position="50"/>
    </location>
</feature>
<reference evidence="3" key="1">
    <citation type="submission" date="2017-11" db="EMBL/GenBank/DDBJ databases">
        <title>The draft genome sequence of Chromatocurvus sp. F02.</title>
        <authorList>
            <person name="Du Z.-J."/>
            <person name="Chang Y.-Q."/>
        </authorList>
    </citation>
    <scope>NUCLEOTIDE SEQUENCE [LARGE SCALE GENOMIC DNA]</scope>
    <source>
        <strain evidence="3">F02</strain>
    </source>
</reference>
<evidence type="ECO:0008006" key="4">
    <source>
        <dbReference type="Google" id="ProtNLM"/>
    </source>
</evidence>
<dbReference type="GO" id="GO:0016757">
    <property type="term" value="F:glycosyltransferase activity"/>
    <property type="evidence" value="ECO:0007669"/>
    <property type="project" value="TreeGrafter"/>
</dbReference>
<feature type="compositionally biased region" description="Basic residues" evidence="1">
    <location>
        <begin position="51"/>
        <end position="60"/>
    </location>
</feature>
<evidence type="ECO:0000256" key="1">
    <source>
        <dbReference type="SAM" id="MobiDB-lite"/>
    </source>
</evidence>
<evidence type="ECO:0000313" key="3">
    <source>
        <dbReference type="Proteomes" id="UP000234845"/>
    </source>
</evidence>
<proteinExistence type="predicted"/>
<name>A0A2N5XXV8_9GAMM</name>
<dbReference type="SUPFAM" id="SSF53756">
    <property type="entry name" value="UDP-Glycosyltransferase/glycogen phosphorylase"/>
    <property type="match status" value="1"/>
</dbReference>
<accession>A0A2N5XXV8</accession>
<dbReference type="EMBL" id="PKLZ01000019">
    <property type="protein sequence ID" value="PLW80987.1"/>
    <property type="molecule type" value="Genomic_DNA"/>
</dbReference>